<dbReference type="SMART" id="SM01190">
    <property type="entry name" value="EMP24_GP25L"/>
    <property type="match status" value="1"/>
</dbReference>
<evidence type="ECO:0000256" key="2">
    <source>
        <dbReference type="ARBA" id="ARBA00007104"/>
    </source>
</evidence>
<evidence type="ECO:0000256" key="1">
    <source>
        <dbReference type="ARBA" id="ARBA00004479"/>
    </source>
</evidence>
<feature type="transmembrane region" description="Helical" evidence="8">
    <location>
        <begin position="184"/>
        <end position="206"/>
    </location>
</feature>
<keyword evidence="4" id="KW-0732">Signal</keyword>
<comment type="subcellular location">
    <subcellularLocation>
        <location evidence="1 7">Membrane</location>
        <topology evidence="1 7">Single-pass type I membrane protein</topology>
    </subcellularLocation>
</comment>
<reference evidence="10 11" key="1">
    <citation type="submission" date="2016-10" db="EMBL/GenBank/DDBJ databases">
        <title>Reductive evolution of mitochondrial metabolism and differential evolution of invasion-related proteins in Cryptosporidium.</title>
        <authorList>
            <person name="Liu S."/>
            <person name="Roellig D.M."/>
            <person name="Guo Y."/>
            <person name="Li N."/>
            <person name="Frace M.A."/>
            <person name="Tang K."/>
            <person name="Zhang L."/>
            <person name="Feng Y."/>
            <person name="Xiao L."/>
        </authorList>
    </citation>
    <scope>NUCLEOTIDE SEQUENCE [LARGE SCALE GENOMIC DNA]</scope>
    <source>
        <strain evidence="10">30847</strain>
    </source>
</reference>
<evidence type="ECO:0000256" key="4">
    <source>
        <dbReference type="ARBA" id="ARBA00022729"/>
    </source>
</evidence>
<dbReference type="PANTHER" id="PTHR22811">
    <property type="entry name" value="TRANSMEMBRANE EMP24 DOMAIN-CONTAINING PROTEIN"/>
    <property type="match status" value="1"/>
</dbReference>
<comment type="similarity">
    <text evidence="2 7">Belongs to the EMP24/GP25L family.</text>
</comment>
<evidence type="ECO:0000256" key="5">
    <source>
        <dbReference type="ARBA" id="ARBA00022989"/>
    </source>
</evidence>
<sequence>MLSIINLNLIILISFLLTCTIIQVNGVYFYVSEGTEKCFEENAPNNTPITVNYNSRNNIGVQCAVVFKDPDNHEVYSKPVDSKESDGKAAYMTQNNGEHKICIRCESSNWFSTELIRWEMSIIKEGVIENIDISLIADRDQLDNVDLTIQRITKRINILLAESEYEHHQQDEFLYNTLSVNSRITLFSVLQIILSIMTTGCYLIYLKRFFKKQKFI</sequence>
<accession>A0A1J4MSB2</accession>
<evidence type="ECO:0000256" key="7">
    <source>
        <dbReference type="RuleBase" id="RU003827"/>
    </source>
</evidence>
<dbReference type="RefSeq" id="XP_067067627.1">
    <property type="nucleotide sequence ID" value="XM_067213253.1"/>
</dbReference>
<protein>
    <recommendedName>
        <fullName evidence="9">GOLD domain-containing protein</fullName>
    </recommendedName>
</protein>
<evidence type="ECO:0000256" key="3">
    <source>
        <dbReference type="ARBA" id="ARBA00022692"/>
    </source>
</evidence>
<feature type="domain" description="GOLD" evidence="9">
    <location>
        <begin position="36"/>
        <end position="122"/>
    </location>
</feature>
<keyword evidence="3 7" id="KW-0812">Transmembrane</keyword>
<keyword evidence="5 8" id="KW-1133">Transmembrane helix</keyword>
<dbReference type="EMBL" id="LRBS01000085">
    <property type="protein sequence ID" value="OII75781.1"/>
    <property type="molecule type" value="Genomic_DNA"/>
</dbReference>
<organism evidence="10 11">
    <name type="scientific">Cryptosporidium andersoni</name>
    <dbReference type="NCBI Taxonomy" id="117008"/>
    <lineage>
        <taxon>Eukaryota</taxon>
        <taxon>Sar</taxon>
        <taxon>Alveolata</taxon>
        <taxon>Apicomplexa</taxon>
        <taxon>Conoidasida</taxon>
        <taxon>Coccidia</taxon>
        <taxon>Eucoccidiorida</taxon>
        <taxon>Eimeriorina</taxon>
        <taxon>Cryptosporidiidae</taxon>
        <taxon>Cryptosporidium</taxon>
    </lineage>
</organism>
<evidence type="ECO:0000259" key="9">
    <source>
        <dbReference type="PROSITE" id="PS50866"/>
    </source>
</evidence>
<feature type="transmembrane region" description="Helical" evidence="8">
    <location>
        <begin position="7"/>
        <end position="31"/>
    </location>
</feature>
<comment type="caution">
    <text evidence="10">The sequence shown here is derived from an EMBL/GenBank/DDBJ whole genome shotgun (WGS) entry which is preliminary data.</text>
</comment>
<evidence type="ECO:0000313" key="11">
    <source>
        <dbReference type="Proteomes" id="UP000186804"/>
    </source>
</evidence>
<name>A0A1J4MSB2_9CRYT</name>
<dbReference type="PROSITE" id="PS50866">
    <property type="entry name" value="GOLD"/>
    <property type="match status" value="1"/>
</dbReference>
<dbReference type="OrthoDB" id="3427at2759"/>
<evidence type="ECO:0000256" key="8">
    <source>
        <dbReference type="SAM" id="Phobius"/>
    </source>
</evidence>
<proteinExistence type="inferred from homology"/>
<dbReference type="InterPro" id="IPR009038">
    <property type="entry name" value="GOLD_dom"/>
</dbReference>
<evidence type="ECO:0000313" key="10">
    <source>
        <dbReference type="EMBL" id="OII75781.1"/>
    </source>
</evidence>
<keyword evidence="6 8" id="KW-0472">Membrane</keyword>
<dbReference type="Proteomes" id="UP000186804">
    <property type="component" value="Unassembled WGS sequence"/>
</dbReference>
<dbReference type="GO" id="GO:0016020">
    <property type="term" value="C:membrane"/>
    <property type="evidence" value="ECO:0007669"/>
    <property type="project" value="UniProtKB-SubCell"/>
</dbReference>
<dbReference type="InterPro" id="IPR015720">
    <property type="entry name" value="Emp24-like"/>
</dbReference>
<dbReference type="VEuPathDB" id="CryptoDB:cand_030260"/>
<evidence type="ECO:0000256" key="6">
    <source>
        <dbReference type="ARBA" id="ARBA00023136"/>
    </source>
</evidence>
<gene>
    <name evidence="10" type="ORF">cand_030260</name>
</gene>
<keyword evidence="11" id="KW-1185">Reference proteome</keyword>
<dbReference type="Pfam" id="PF01105">
    <property type="entry name" value="EMP24_GP25L"/>
    <property type="match status" value="1"/>
</dbReference>
<dbReference type="AlphaFoldDB" id="A0A1J4MSB2"/>
<dbReference type="GeneID" id="92367210"/>